<gene>
    <name evidence="2" type="ORF">GCM10011518_03260</name>
</gene>
<sequence>MKKVYLKIDKLCTENWNNMKPNANGNYCGLCSKTVIDFSKLNQSEIIEIMKKADHNICARVTQNQLSIPLLLLESPKKHALPLSNIAAGLMIATTLATAVPLQAHNIHKFKTEVSQTAVSSLKSNNNKKETPPNKTEPNKTTVFKGKVTSVEKNEAVENAKVTFITLKKVFTAYTLADGTFSLSIPTELIDNDNVVRVNYEEIKNPIKTENFLGFESVDLIVNKKDILSDYQIKAGPILFYLGGASLSLSDPKPNIIIYNGKEIIDHDFSLNYTKYIKGRKENVNMYSFNAKTAKALYDKQEIESLFIIIDSPEK</sequence>
<reference evidence="3" key="1">
    <citation type="journal article" date="2019" name="Int. J. Syst. Evol. Microbiol.">
        <title>The Global Catalogue of Microorganisms (GCM) 10K type strain sequencing project: providing services to taxonomists for standard genome sequencing and annotation.</title>
        <authorList>
            <consortium name="The Broad Institute Genomics Platform"/>
            <consortium name="The Broad Institute Genome Sequencing Center for Infectious Disease"/>
            <person name="Wu L."/>
            <person name="Ma J."/>
        </authorList>
    </citation>
    <scope>NUCLEOTIDE SEQUENCE [LARGE SCALE GENOMIC DNA]</scope>
    <source>
        <strain evidence="3">CGMCC 1.16060</strain>
    </source>
</reference>
<evidence type="ECO:0000256" key="1">
    <source>
        <dbReference type="SAM" id="MobiDB-lite"/>
    </source>
</evidence>
<organism evidence="2 3">
    <name type="scientific">Flavobacterium limi</name>
    <dbReference type="NCBI Taxonomy" id="2045105"/>
    <lineage>
        <taxon>Bacteria</taxon>
        <taxon>Pseudomonadati</taxon>
        <taxon>Bacteroidota</taxon>
        <taxon>Flavobacteriia</taxon>
        <taxon>Flavobacteriales</taxon>
        <taxon>Flavobacteriaceae</taxon>
        <taxon>Flavobacterium</taxon>
    </lineage>
</organism>
<proteinExistence type="predicted"/>
<evidence type="ECO:0008006" key="4">
    <source>
        <dbReference type="Google" id="ProtNLM"/>
    </source>
</evidence>
<keyword evidence="3" id="KW-1185">Reference proteome</keyword>
<name>A0ABQ1TNI6_9FLAO</name>
<feature type="region of interest" description="Disordered" evidence="1">
    <location>
        <begin position="118"/>
        <end position="139"/>
    </location>
</feature>
<dbReference type="Proteomes" id="UP000655016">
    <property type="component" value="Unassembled WGS sequence"/>
</dbReference>
<evidence type="ECO:0000313" key="3">
    <source>
        <dbReference type="Proteomes" id="UP000655016"/>
    </source>
</evidence>
<comment type="caution">
    <text evidence="2">The sequence shown here is derived from an EMBL/GenBank/DDBJ whole genome shotgun (WGS) entry which is preliminary data.</text>
</comment>
<dbReference type="RefSeq" id="WP_163392592.1">
    <property type="nucleotide sequence ID" value="NZ_BMKP01000001.1"/>
</dbReference>
<accession>A0ABQ1TNI6</accession>
<evidence type="ECO:0000313" key="2">
    <source>
        <dbReference type="EMBL" id="GGE97289.1"/>
    </source>
</evidence>
<dbReference type="EMBL" id="BMKP01000001">
    <property type="protein sequence ID" value="GGE97289.1"/>
    <property type="molecule type" value="Genomic_DNA"/>
</dbReference>
<protein>
    <recommendedName>
        <fullName evidence="4">CarboxypepD_reg-like domain-containing protein</fullName>
    </recommendedName>
</protein>